<sequence>MTQMTFYPPVEPYESGLLDVGDGAEIYWETCGNPQGKPVVFLHGGPGGGLLPVQRRFFDPDAYRIVLFDQRNCGRSRPHAGDPGVSLAANTTWHLVEDMELLRRRLGIDRWQVFGGSWGTTLALAYARRHPGRVTELVLRGVYLASAADEAWAFTGSGAARLFPAEWAAFRDAIPEAERDDLLAAYHRRLFDPDPAVHVPAARAWAAWELSANTLLPVDPPSLEDRELVGFARIEAHYFTQGCFLEEGELLDVSAIRHIPCVIVNGRYDMKTPPDAAWELHRAWPEAELRIVEDAGHGGAEPGTLHALVTATDAYRREAGAPHDS</sequence>
<evidence type="ECO:0000256" key="1">
    <source>
        <dbReference type="ARBA" id="ARBA00001585"/>
    </source>
</evidence>
<dbReference type="EC" id="3.4.11.5" evidence="8 9"/>
<protein>
    <recommendedName>
        <fullName evidence="8 9">Proline iminopeptidase</fullName>
        <shortName evidence="8">PIP</shortName>
        <ecNumber evidence="8 9">3.4.11.5</ecNumber>
    </recommendedName>
    <alternativeName>
        <fullName evidence="8">Prolyl aminopeptidase</fullName>
    </alternativeName>
</protein>
<keyword evidence="7 8" id="KW-0378">Hydrolase</keyword>
<evidence type="ECO:0000256" key="3">
    <source>
        <dbReference type="ARBA" id="ARBA00010088"/>
    </source>
</evidence>
<keyword evidence="4 8" id="KW-0031">Aminopeptidase</keyword>
<comment type="caution">
    <text evidence="11">The sequence shown here is derived from an EMBL/GenBank/DDBJ whole genome shotgun (WGS) entry which is preliminary data.</text>
</comment>
<dbReference type="PIRSF" id="PIRSF006431">
    <property type="entry name" value="Pept_S33"/>
    <property type="match status" value="1"/>
</dbReference>
<dbReference type="Pfam" id="PF00561">
    <property type="entry name" value="Abhydrolase_1"/>
    <property type="match status" value="1"/>
</dbReference>
<keyword evidence="12" id="KW-1185">Reference proteome</keyword>
<feature type="domain" description="AB hydrolase-1" evidence="10">
    <location>
        <begin position="37"/>
        <end position="298"/>
    </location>
</feature>
<evidence type="ECO:0000313" key="11">
    <source>
        <dbReference type="EMBL" id="MFB9206994.1"/>
    </source>
</evidence>
<evidence type="ECO:0000256" key="9">
    <source>
        <dbReference type="RuleBase" id="RU003421"/>
    </source>
</evidence>
<evidence type="ECO:0000256" key="5">
    <source>
        <dbReference type="ARBA" id="ARBA00022490"/>
    </source>
</evidence>
<dbReference type="Proteomes" id="UP001589647">
    <property type="component" value="Unassembled WGS sequence"/>
</dbReference>
<comment type="catalytic activity">
    <reaction evidence="1 8 9">
        <text>Release of N-terminal proline from a peptide.</text>
        <dbReference type="EC" id="3.4.11.5"/>
    </reaction>
</comment>
<evidence type="ECO:0000259" key="10">
    <source>
        <dbReference type="Pfam" id="PF00561"/>
    </source>
</evidence>
<evidence type="ECO:0000256" key="8">
    <source>
        <dbReference type="PIRNR" id="PIRNR006431"/>
    </source>
</evidence>
<dbReference type="GO" id="GO:0004177">
    <property type="term" value="F:aminopeptidase activity"/>
    <property type="evidence" value="ECO:0007669"/>
    <property type="project" value="UniProtKB-KW"/>
</dbReference>
<dbReference type="PANTHER" id="PTHR43722">
    <property type="entry name" value="PROLINE IMINOPEPTIDASE"/>
    <property type="match status" value="1"/>
</dbReference>
<comment type="subcellular location">
    <subcellularLocation>
        <location evidence="2 8">Cytoplasm</location>
    </subcellularLocation>
</comment>
<dbReference type="InterPro" id="IPR029058">
    <property type="entry name" value="AB_hydrolase_fold"/>
</dbReference>
<dbReference type="InterPro" id="IPR005944">
    <property type="entry name" value="Pro_iminopeptidase"/>
</dbReference>
<dbReference type="SUPFAM" id="SSF53474">
    <property type="entry name" value="alpha/beta-Hydrolases"/>
    <property type="match status" value="1"/>
</dbReference>
<keyword evidence="5 8" id="KW-0963">Cytoplasm</keyword>
<organism evidence="11 12">
    <name type="scientific">Nonomuraea spiralis</name>
    <dbReference type="NCBI Taxonomy" id="46182"/>
    <lineage>
        <taxon>Bacteria</taxon>
        <taxon>Bacillati</taxon>
        <taxon>Actinomycetota</taxon>
        <taxon>Actinomycetes</taxon>
        <taxon>Streptosporangiales</taxon>
        <taxon>Streptosporangiaceae</taxon>
        <taxon>Nonomuraea</taxon>
    </lineage>
</organism>
<dbReference type="Gene3D" id="3.40.50.1820">
    <property type="entry name" value="alpha/beta hydrolase"/>
    <property type="match status" value="1"/>
</dbReference>
<evidence type="ECO:0000256" key="4">
    <source>
        <dbReference type="ARBA" id="ARBA00022438"/>
    </source>
</evidence>
<dbReference type="InterPro" id="IPR000073">
    <property type="entry name" value="AB_hydrolase_1"/>
</dbReference>
<dbReference type="NCBIfam" id="TIGR01249">
    <property type="entry name" value="pro_imino_pep_1"/>
    <property type="match status" value="1"/>
</dbReference>
<evidence type="ECO:0000256" key="2">
    <source>
        <dbReference type="ARBA" id="ARBA00004496"/>
    </source>
</evidence>
<dbReference type="PRINTS" id="PR00793">
    <property type="entry name" value="PROAMNOPTASE"/>
</dbReference>
<evidence type="ECO:0000256" key="7">
    <source>
        <dbReference type="ARBA" id="ARBA00022801"/>
    </source>
</evidence>
<evidence type="ECO:0000256" key="6">
    <source>
        <dbReference type="ARBA" id="ARBA00022670"/>
    </source>
</evidence>
<proteinExistence type="inferred from homology"/>
<name>A0ABV5IR33_9ACTN</name>
<keyword evidence="6 8" id="KW-0645">Protease</keyword>
<comment type="similarity">
    <text evidence="3 8 9">Belongs to the peptidase S33 family.</text>
</comment>
<dbReference type="RefSeq" id="WP_189650381.1">
    <property type="nucleotide sequence ID" value="NZ_BMRC01000013.1"/>
</dbReference>
<dbReference type="EMBL" id="JBHMEI010000044">
    <property type="protein sequence ID" value="MFB9206994.1"/>
    <property type="molecule type" value="Genomic_DNA"/>
</dbReference>
<reference evidence="11 12" key="1">
    <citation type="submission" date="2024-09" db="EMBL/GenBank/DDBJ databases">
        <authorList>
            <person name="Sun Q."/>
            <person name="Mori K."/>
        </authorList>
    </citation>
    <scope>NUCLEOTIDE SEQUENCE [LARGE SCALE GENOMIC DNA]</scope>
    <source>
        <strain evidence="11 12">CCM 3426</strain>
    </source>
</reference>
<gene>
    <name evidence="11" type="primary">pip</name>
    <name evidence="11" type="ORF">ACFFV7_37785</name>
</gene>
<dbReference type="PANTHER" id="PTHR43722:SF1">
    <property type="entry name" value="PROLINE IMINOPEPTIDASE"/>
    <property type="match status" value="1"/>
</dbReference>
<evidence type="ECO:0000313" key="12">
    <source>
        <dbReference type="Proteomes" id="UP001589647"/>
    </source>
</evidence>
<dbReference type="InterPro" id="IPR002410">
    <property type="entry name" value="Peptidase_S33"/>
</dbReference>
<accession>A0ABV5IR33</accession>